<feature type="region of interest" description="Disordered" evidence="1">
    <location>
        <begin position="1"/>
        <end position="190"/>
    </location>
</feature>
<feature type="compositionally biased region" description="Low complexity" evidence="1">
    <location>
        <begin position="131"/>
        <end position="146"/>
    </location>
</feature>
<organism evidence="2 3">
    <name type="scientific">Absidia repens</name>
    <dbReference type="NCBI Taxonomy" id="90262"/>
    <lineage>
        <taxon>Eukaryota</taxon>
        <taxon>Fungi</taxon>
        <taxon>Fungi incertae sedis</taxon>
        <taxon>Mucoromycota</taxon>
        <taxon>Mucoromycotina</taxon>
        <taxon>Mucoromycetes</taxon>
        <taxon>Mucorales</taxon>
        <taxon>Cunninghamellaceae</taxon>
        <taxon>Absidia</taxon>
    </lineage>
</organism>
<evidence type="ECO:0000256" key="1">
    <source>
        <dbReference type="SAM" id="MobiDB-lite"/>
    </source>
</evidence>
<keyword evidence="3" id="KW-1185">Reference proteome</keyword>
<feature type="compositionally biased region" description="Low complexity" evidence="1">
    <location>
        <begin position="166"/>
        <end position="182"/>
    </location>
</feature>
<dbReference type="AlphaFoldDB" id="A0A1X2IJ07"/>
<feature type="compositionally biased region" description="Basic and acidic residues" evidence="1">
    <location>
        <begin position="24"/>
        <end position="38"/>
    </location>
</feature>
<dbReference type="EMBL" id="MCGE01000010">
    <property type="protein sequence ID" value="ORZ17316.1"/>
    <property type="molecule type" value="Genomic_DNA"/>
</dbReference>
<proteinExistence type="predicted"/>
<reference evidence="2 3" key="1">
    <citation type="submission" date="2016-07" db="EMBL/GenBank/DDBJ databases">
        <title>Pervasive Adenine N6-methylation of Active Genes in Fungi.</title>
        <authorList>
            <consortium name="DOE Joint Genome Institute"/>
            <person name="Mondo S.J."/>
            <person name="Dannebaum R.O."/>
            <person name="Kuo R.C."/>
            <person name="Labutti K."/>
            <person name="Haridas S."/>
            <person name="Kuo A."/>
            <person name="Salamov A."/>
            <person name="Ahrendt S.R."/>
            <person name="Lipzen A."/>
            <person name="Sullivan W."/>
            <person name="Andreopoulos W.B."/>
            <person name="Clum A."/>
            <person name="Lindquist E."/>
            <person name="Daum C."/>
            <person name="Ramamoorthy G.K."/>
            <person name="Gryganskyi A."/>
            <person name="Culley D."/>
            <person name="Magnuson J.K."/>
            <person name="James T.Y."/>
            <person name="O'Malley M.A."/>
            <person name="Stajich J.E."/>
            <person name="Spatafora J.W."/>
            <person name="Visel A."/>
            <person name="Grigoriev I.V."/>
        </authorList>
    </citation>
    <scope>NUCLEOTIDE SEQUENCE [LARGE SCALE GENOMIC DNA]</scope>
    <source>
        <strain evidence="2 3">NRRL 1336</strain>
    </source>
</reference>
<dbReference type="STRING" id="90262.A0A1X2IJ07"/>
<evidence type="ECO:0000313" key="3">
    <source>
        <dbReference type="Proteomes" id="UP000193560"/>
    </source>
</evidence>
<evidence type="ECO:0000313" key="2">
    <source>
        <dbReference type="EMBL" id="ORZ17316.1"/>
    </source>
</evidence>
<comment type="caution">
    <text evidence="2">The sequence shown here is derived from an EMBL/GenBank/DDBJ whole genome shotgun (WGS) entry which is preliminary data.</text>
</comment>
<accession>A0A1X2IJ07</accession>
<dbReference type="Proteomes" id="UP000193560">
    <property type="component" value="Unassembled WGS sequence"/>
</dbReference>
<protein>
    <submittedName>
        <fullName evidence="2">Uncharacterized protein</fullName>
    </submittedName>
</protein>
<gene>
    <name evidence="2" type="ORF">BCR42DRAFT_30152</name>
</gene>
<feature type="compositionally biased region" description="Low complexity" evidence="1">
    <location>
        <begin position="1"/>
        <end position="22"/>
    </location>
</feature>
<sequence>MTSPSKPSSSLHRSLSGHLSRLQLRKDDDNGEHREDKKTLRKPSHKSSPPLPRKITTDPETGTPTLTTSSTLSSTTASSSTNDPTPQTIIPVSPSVSKSSAGSFLSRTLSSKRTRANSSSKTRPSPPPPSSTSSPLLSRSSDPLKSQLDDALDNAANRSSSKSDDSSGSNSSPPSHNHLPSSKARDRNTLKDVFGKFVGSFNGK</sequence>
<name>A0A1X2IJ07_9FUNG</name>
<feature type="compositionally biased region" description="Low complexity" evidence="1">
    <location>
        <begin position="58"/>
        <end position="100"/>
    </location>
</feature>